<accession>A0ABU9TPP3</accession>
<dbReference type="PANTHER" id="PTHR43388">
    <property type="entry name" value="HYDROGENASE MATURATION FACTOR HOXX"/>
    <property type="match status" value="1"/>
</dbReference>
<evidence type="ECO:0000259" key="1">
    <source>
        <dbReference type="Pfam" id="PF02911"/>
    </source>
</evidence>
<dbReference type="CDD" id="cd06558">
    <property type="entry name" value="crotonase-like"/>
    <property type="match status" value="1"/>
</dbReference>
<dbReference type="InterPro" id="IPR036477">
    <property type="entry name" value="Formyl_transf_N_sf"/>
</dbReference>
<dbReference type="Pfam" id="PF02911">
    <property type="entry name" value="Formyl_trans_C"/>
    <property type="match status" value="1"/>
</dbReference>
<dbReference type="SUPFAM" id="SSF50486">
    <property type="entry name" value="FMT C-terminal domain-like"/>
    <property type="match status" value="1"/>
</dbReference>
<dbReference type="RefSeq" id="WP_342853771.1">
    <property type="nucleotide sequence ID" value="NZ_JBBMRA010000002.1"/>
</dbReference>
<evidence type="ECO:0000313" key="2">
    <source>
        <dbReference type="EMBL" id="MEM5535503.1"/>
    </source>
</evidence>
<feature type="domain" description="Formyl transferase C-terminal" evidence="1">
    <location>
        <begin position="174"/>
        <end position="259"/>
    </location>
</feature>
<dbReference type="InterPro" id="IPR009188">
    <property type="entry name" value="NiFe-hyd_mat_HypX/HoxX"/>
</dbReference>
<dbReference type="InterPro" id="IPR001753">
    <property type="entry name" value="Enoyl-CoA_hydra/iso"/>
</dbReference>
<keyword evidence="3" id="KW-1185">Reference proteome</keyword>
<dbReference type="CDD" id="cd08650">
    <property type="entry name" value="FMT_core_HypX_N"/>
    <property type="match status" value="1"/>
</dbReference>
<comment type="caution">
    <text evidence="2">The sequence shown here is derived from an EMBL/GenBank/DDBJ whole genome shotgun (WGS) entry which is preliminary data.</text>
</comment>
<dbReference type="Pfam" id="PF00378">
    <property type="entry name" value="ECH_1"/>
    <property type="match status" value="1"/>
</dbReference>
<dbReference type="EMBL" id="JBBMRA010000002">
    <property type="protein sequence ID" value="MEM5535503.1"/>
    <property type="molecule type" value="Genomic_DNA"/>
</dbReference>
<dbReference type="InterPro" id="IPR029045">
    <property type="entry name" value="ClpP/crotonase-like_dom_sf"/>
</dbReference>
<dbReference type="PANTHER" id="PTHR43388:SF1">
    <property type="entry name" value="HYDROGENASE MATURATION FACTOR HOXX"/>
    <property type="match status" value="1"/>
</dbReference>
<organism evidence="2 3">
    <name type="scientific">Neptuniibacter pectenicola</name>
    <dbReference type="NCBI Taxonomy" id="1806669"/>
    <lineage>
        <taxon>Bacteria</taxon>
        <taxon>Pseudomonadati</taxon>
        <taxon>Pseudomonadota</taxon>
        <taxon>Gammaproteobacteria</taxon>
        <taxon>Oceanospirillales</taxon>
        <taxon>Oceanospirillaceae</taxon>
        <taxon>Neptuniibacter</taxon>
    </lineage>
</organism>
<dbReference type="Gene3D" id="3.90.226.10">
    <property type="entry name" value="2-enoyl-CoA Hydratase, Chain A, domain 1"/>
    <property type="match status" value="1"/>
</dbReference>
<sequence length="581" mass="65316">MRILFLTHGFNSLTQRLFVELRQLGHQVSIEFDINDAVAEQAVELFKPELILAPFLKRAIPETIWRHHRCIIVHPGIKGDRGPSSVDWAIMENRSSWGVTCIEAVAEMDAGDIWASVEFPMRATSKSSLYRNEITDGALAAVKLTLARIESGTYTPQPLNYAQPDIKGQWHCLMTQDERRIDWQRDSSEIILRKIRAADSQPGVKESIAGKGYYLYNGIVETQLNQPVEADPGSIIATRDGAICFATLDGAIWVTHLRLVEPKGEAFGFKRPAAALLHDQLTSAPEALRVAELPLAPEVVPLGETWQEIRYREEAQVGYLYFDFYNGAMDTQQCQRLQQAVANAKQRNINVLVLMGGEEYWSNGIHLNQIEAAESPAQESWRNINAMNDLCLEIINSPEQMVLVAMRGNAGAGGVFMALAADKVFARHPVIFNPHYKSMGNLYGSEYWTYLLPKRVGVEAAAELMHPRLPLSAREAEAKGLIDLCCDETRDGFVEKIKAEAVQLSCSAGFADQLALKNVQRKQDEMLKPLAHYRCEELEQMKLNFFGFDPSYHVARYHFVEKLPKARTPSYLASHRRLKCG</sequence>
<dbReference type="Proteomes" id="UP001449225">
    <property type="component" value="Unassembled WGS sequence"/>
</dbReference>
<dbReference type="SUPFAM" id="SSF53328">
    <property type="entry name" value="Formyltransferase"/>
    <property type="match status" value="1"/>
</dbReference>
<reference evidence="2 3" key="1">
    <citation type="submission" date="2024-03" db="EMBL/GenBank/DDBJ databases">
        <title>Community enrichment and isolation of bacterial strains for fucoidan degradation.</title>
        <authorList>
            <person name="Sichert A."/>
        </authorList>
    </citation>
    <scope>NUCLEOTIDE SEQUENCE [LARGE SCALE GENOMIC DNA]</scope>
    <source>
        <strain evidence="2 3">AS76</strain>
    </source>
</reference>
<dbReference type="PIRSF" id="PIRSF006787">
    <property type="entry name" value="Hydrgn_mat_HoxX"/>
    <property type="match status" value="1"/>
</dbReference>
<dbReference type="Gene3D" id="3.40.50.12230">
    <property type="match status" value="1"/>
</dbReference>
<dbReference type="CDD" id="cd08701">
    <property type="entry name" value="FMT_C_HypX"/>
    <property type="match status" value="1"/>
</dbReference>
<evidence type="ECO:0000313" key="3">
    <source>
        <dbReference type="Proteomes" id="UP001449225"/>
    </source>
</evidence>
<proteinExistence type="predicted"/>
<dbReference type="InterPro" id="IPR047180">
    <property type="entry name" value="HoxX-like"/>
</dbReference>
<protein>
    <submittedName>
        <fullName evidence="2">Hydrogenase maturation protein</fullName>
    </submittedName>
</protein>
<dbReference type="InterPro" id="IPR005793">
    <property type="entry name" value="Formyl_trans_C"/>
</dbReference>
<dbReference type="SUPFAM" id="SSF52096">
    <property type="entry name" value="ClpP/crotonase"/>
    <property type="match status" value="1"/>
</dbReference>
<name>A0ABU9TPP3_9GAMM</name>
<dbReference type="InterPro" id="IPR011034">
    <property type="entry name" value="Formyl_transferase-like_C_sf"/>
</dbReference>
<gene>
    <name evidence="2" type="ORF">WNY58_03755</name>
</gene>